<evidence type="ECO:0000256" key="3">
    <source>
        <dbReference type="PROSITE-ProRule" id="PRU00023"/>
    </source>
</evidence>
<feature type="region of interest" description="Disordered" evidence="4">
    <location>
        <begin position="429"/>
        <end position="451"/>
    </location>
</feature>
<feature type="repeat" description="ANK" evidence="3">
    <location>
        <begin position="561"/>
        <end position="593"/>
    </location>
</feature>
<dbReference type="OrthoDB" id="513846at2759"/>
<dbReference type="PROSITE" id="PS50088">
    <property type="entry name" value="ANK_REPEAT"/>
    <property type="match status" value="17"/>
</dbReference>
<feature type="compositionally biased region" description="Low complexity" evidence="4">
    <location>
        <begin position="1758"/>
        <end position="1776"/>
    </location>
</feature>
<protein>
    <submittedName>
        <fullName evidence="5">Serine threonine-phosphatase 6 regulatory ankyrin repeat subunit B-like</fullName>
    </submittedName>
</protein>
<feature type="repeat" description="ANK" evidence="3">
    <location>
        <begin position="1353"/>
        <end position="1373"/>
    </location>
</feature>
<feature type="region of interest" description="Disordered" evidence="4">
    <location>
        <begin position="196"/>
        <end position="227"/>
    </location>
</feature>
<feature type="region of interest" description="Disordered" evidence="4">
    <location>
        <begin position="879"/>
        <end position="913"/>
    </location>
</feature>
<feature type="repeat" description="ANK" evidence="3">
    <location>
        <begin position="633"/>
        <end position="665"/>
    </location>
</feature>
<keyword evidence="6" id="KW-1185">Reference proteome</keyword>
<gene>
    <name evidence="5" type="ORF">C2E21_2418</name>
</gene>
<dbReference type="SMART" id="SM00248">
    <property type="entry name" value="ANK"/>
    <property type="match status" value="29"/>
</dbReference>
<dbReference type="EMBL" id="LHPG02000004">
    <property type="protein sequence ID" value="PRW58900.1"/>
    <property type="molecule type" value="Genomic_DNA"/>
</dbReference>
<accession>A0A2P6TXX0</accession>
<feature type="repeat" description="ANK" evidence="3">
    <location>
        <begin position="848"/>
        <end position="884"/>
    </location>
</feature>
<feature type="repeat" description="ANK" evidence="3">
    <location>
        <begin position="494"/>
        <end position="527"/>
    </location>
</feature>
<feature type="region of interest" description="Disordered" evidence="4">
    <location>
        <begin position="1612"/>
        <end position="1654"/>
    </location>
</feature>
<feature type="region of interest" description="Disordered" evidence="4">
    <location>
        <begin position="284"/>
        <end position="325"/>
    </location>
</feature>
<proteinExistence type="predicted"/>
<feature type="compositionally biased region" description="Gly residues" evidence="4">
    <location>
        <begin position="310"/>
        <end position="320"/>
    </location>
</feature>
<feature type="repeat" description="ANK" evidence="3">
    <location>
        <begin position="528"/>
        <end position="560"/>
    </location>
</feature>
<evidence type="ECO:0000313" key="5">
    <source>
        <dbReference type="EMBL" id="PRW58900.1"/>
    </source>
</evidence>
<organism evidence="5 6">
    <name type="scientific">Chlorella sorokiniana</name>
    <name type="common">Freshwater green alga</name>
    <dbReference type="NCBI Taxonomy" id="3076"/>
    <lineage>
        <taxon>Eukaryota</taxon>
        <taxon>Viridiplantae</taxon>
        <taxon>Chlorophyta</taxon>
        <taxon>core chlorophytes</taxon>
        <taxon>Trebouxiophyceae</taxon>
        <taxon>Chlorellales</taxon>
        <taxon>Chlorellaceae</taxon>
        <taxon>Chlorella clade</taxon>
        <taxon>Chlorella</taxon>
    </lineage>
</organism>
<dbReference type="STRING" id="3076.A0A2P6TXX0"/>
<reference evidence="5 6" key="1">
    <citation type="journal article" date="2018" name="Plant J.">
        <title>Genome sequences of Chlorella sorokiniana UTEX 1602 and Micractinium conductrix SAG 241.80: implications to maltose excretion by a green alga.</title>
        <authorList>
            <person name="Arriola M.B."/>
            <person name="Velmurugan N."/>
            <person name="Zhang Y."/>
            <person name="Plunkett M.H."/>
            <person name="Hondzo H."/>
            <person name="Barney B.M."/>
        </authorList>
    </citation>
    <scope>NUCLEOTIDE SEQUENCE [LARGE SCALE GENOMIC DNA]</scope>
    <source>
        <strain evidence="6">UTEX 1602</strain>
    </source>
</reference>
<feature type="repeat" description="ANK" evidence="3">
    <location>
        <begin position="1320"/>
        <end position="1352"/>
    </location>
</feature>
<dbReference type="Pfam" id="PF00023">
    <property type="entry name" value="Ank"/>
    <property type="match status" value="3"/>
</dbReference>
<comment type="caution">
    <text evidence="5">The sequence shown here is derived from an EMBL/GenBank/DDBJ whole genome shotgun (WGS) entry which is preliminary data.</text>
</comment>
<evidence type="ECO:0000256" key="1">
    <source>
        <dbReference type="ARBA" id="ARBA00022737"/>
    </source>
</evidence>
<dbReference type="PROSITE" id="PS50297">
    <property type="entry name" value="ANK_REP_REGION"/>
    <property type="match status" value="17"/>
</dbReference>
<feature type="compositionally biased region" description="Low complexity" evidence="4">
    <location>
        <begin position="8"/>
        <end position="19"/>
    </location>
</feature>
<feature type="region of interest" description="Disordered" evidence="4">
    <location>
        <begin position="1666"/>
        <end position="1737"/>
    </location>
</feature>
<dbReference type="PANTHER" id="PTHR24198">
    <property type="entry name" value="ANKYRIN REPEAT AND PROTEIN KINASE DOMAIN-CONTAINING PROTEIN"/>
    <property type="match status" value="1"/>
</dbReference>
<dbReference type="Gene3D" id="1.25.40.20">
    <property type="entry name" value="Ankyrin repeat-containing domain"/>
    <property type="match status" value="9"/>
</dbReference>
<feature type="repeat" description="ANK" evidence="3">
    <location>
        <begin position="1065"/>
        <end position="1097"/>
    </location>
</feature>
<dbReference type="Proteomes" id="UP000239899">
    <property type="component" value="Unassembled WGS sequence"/>
</dbReference>
<feature type="repeat" description="ANK" evidence="3">
    <location>
        <begin position="964"/>
        <end position="996"/>
    </location>
</feature>
<feature type="compositionally biased region" description="Basic residues" evidence="4">
    <location>
        <begin position="1676"/>
        <end position="1688"/>
    </location>
</feature>
<keyword evidence="2 3" id="KW-0040">ANK repeat</keyword>
<evidence type="ECO:0000256" key="2">
    <source>
        <dbReference type="ARBA" id="ARBA00023043"/>
    </source>
</evidence>
<evidence type="ECO:0000256" key="4">
    <source>
        <dbReference type="SAM" id="MobiDB-lite"/>
    </source>
</evidence>
<dbReference type="PANTHER" id="PTHR24198:SF165">
    <property type="entry name" value="ANKYRIN REPEAT-CONTAINING PROTEIN-RELATED"/>
    <property type="match status" value="1"/>
</dbReference>
<feature type="repeat" description="ANK" evidence="3">
    <location>
        <begin position="666"/>
        <end position="690"/>
    </location>
</feature>
<dbReference type="InterPro" id="IPR036770">
    <property type="entry name" value="Ankyrin_rpt-contain_sf"/>
</dbReference>
<feature type="repeat" description="ANK" evidence="3">
    <location>
        <begin position="343"/>
        <end position="371"/>
    </location>
</feature>
<dbReference type="Pfam" id="PF13637">
    <property type="entry name" value="Ank_4"/>
    <property type="match status" value="1"/>
</dbReference>
<feature type="compositionally biased region" description="Low complexity" evidence="4">
    <location>
        <begin position="902"/>
        <end position="913"/>
    </location>
</feature>
<feature type="region of interest" description="Disordered" evidence="4">
    <location>
        <begin position="1"/>
        <end position="30"/>
    </location>
</feature>
<dbReference type="SUPFAM" id="SSF48403">
    <property type="entry name" value="Ankyrin repeat"/>
    <property type="match status" value="5"/>
</dbReference>
<feature type="repeat" description="ANK" evidence="3">
    <location>
        <begin position="1451"/>
        <end position="1483"/>
    </location>
</feature>
<feature type="region of interest" description="Disordered" evidence="4">
    <location>
        <begin position="1238"/>
        <end position="1263"/>
    </location>
</feature>
<feature type="region of interest" description="Disordered" evidence="4">
    <location>
        <begin position="1749"/>
        <end position="1829"/>
    </location>
</feature>
<feature type="region of interest" description="Disordered" evidence="4">
    <location>
        <begin position="143"/>
        <end position="180"/>
    </location>
</feature>
<feature type="repeat" description="ANK" evidence="3">
    <location>
        <begin position="931"/>
        <end position="963"/>
    </location>
</feature>
<dbReference type="InterPro" id="IPR002110">
    <property type="entry name" value="Ankyrin_rpt"/>
</dbReference>
<feature type="compositionally biased region" description="Basic and acidic residues" evidence="4">
    <location>
        <begin position="1697"/>
        <end position="1713"/>
    </location>
</feature>
<feature type="repeat" description="ANK" evidence="3">
    <location>
        <begin position="1484"/>
        <end position="1516"/>
    </location>
</feature>
<feature type="compositionally biased region" description="Low complexity" evidence="4">
    <location>
        <begin position="1795"/>
        <end position="1804"/>
    </location>
</feature>
<sequence length="2058" mass="206592">MPLESSSGAAEDGGQQEDGAGAGLDPPMLLTDAASGGSSWEAFVAHNWLPVLSLALGPTWRDQFDSEVAAMVALQLALQPGGSSKAAAIGGAATSTAAPLAAPLAAAQQQPTAAAAAVAPSGASAGPAVPAAEAAAPRTLAAEAVDVDGKRRRLRRKRAASPDESPYGSPTAAGAANSSSSAPNAAAAAAAAEATTRAASKPADEAEAAAEGGAEGSGAGDAGSRREGVKSALVQRVIRQMQRGLLDSLSLVHDLSQRIVTNLQAVVKSRGLSLPAQLQPPVAAVPGAEEGHGDSADSSSSSKDESGSSVGEGGDGGPGDSGASSLPLSVLLGGSLMDRMDLLGRTALHVAAASGRADVVRQLAAGGASVNKALPMDYRALLRQAQQEQQAQQAAAGAGEQPGVAAAEALAAVASQACSDQELCDGWGEGAADAEGRAPPPKRGRYVTAGPAAPGPPSLQYCTALHCAALGGHLEAVQALLGTGQCDVGARNIEGATALHLAALAGHTQVVAALARAPGAQLDAPDLQGRTALHLAAARGHGGVVTELWARGAAIDASDLHGWTALHYASRAGHTDVALQLVIAGSLVSASDPHGISAAHLAAERGFADILERCLCAGYVVDSVAGPLADGSEGGTALHLAAAQGCEEAALLLLETGADPRCLDFSGRNALDLAVLHGHLAIIRPLLDAGCWFTRGSSSEEQPAQPGPGEPGYAQLQQLYCLASPVPQDHPAWADAGDGSQLLVDPFRLTFAECAARAGQLDLLQALHARGLDLRGRAGCAVLAAAVHSGAASLVHWLVGPAGCDVAAALKQEDLLHEAASRGDIKVLAALLHAAEPGCLCRTDGRGLGRTPLHSAIIHGQEGTAELLIEQLLAAGPQLGEAEEERQAAQQGGEAVGEDGSADGAAGAAAEGSKPLSAAGGASGLDAADQQGYTALHWAALKGSTALVRRLLAAGAGKEASAAAQVTPLHLAAKAGHVSTVHALLEAGACVTAADAHGWMPLHYVALRGDLSLFVLLFSPSAPSLAAADAAGAALLTAAIRGGSSEMVGILLLTGATSPQKCREAGQMPVHAAAREGCLDVLQFLYGAGFDMTELDGERKSPLHHVPIGAGQAGLAARRGANHAQAAEVLLASGCRVDSQDAHGCTPIHFAAGAGAVAMLGRFLELAPGAADAPDSISWTPLFWACNNGHAAAAERLLGEGASPWRRDCNQRLPLHFAAEAGHTACVRLLVQHMRCSRDPDAPAGSPASLDVPDQNGQTPVQLASEHGHPECAALLLDADGTGEAKRRTALHLAAAQGQLQIAKQVLATRRLAVSAKDADGWLPIHCAAAAGHADIVAALLGAGSDCDDAAADGDTPLHKAAIAGHLPVVQLLKGRSGLDARNSAGSTPLYNAASQGHLGVIRELLQEGAAMDAATTNGCSPLYIAANNGCTQAAALLLEAGADPDLETTSGCTPLHAAALNGHAGVVRELVAAGCDIDAQSQNGSSALHNAASGGHTGVVEVLLAAGADCDVQNSNGNTPLHLSAGKGWLDVAERLAAGGADPHIKNGKGWLAIQSASSSGYFEVVLKLVQHGSPWRLKGDADVVKLLGKKTSYKPGYIEGRLRIADRERARRLAKQQAAAGAGSPDGGSSAGGGSGGVAGSEKELRQAAAQADAAMAELLEAEEADKERAERAKAKKAAKKQKQAAKRAAQQEEAAQRQREEEEEEQRRQQAEQQAQRAREQAKQARAQVPDAAAVQAAAKLLAAAQLQGEERSKAAASRSGSTSGTSSSSTSEAGEDALLPQQSAKSKRQQQRQQQQPSSAEVAAPKPAASTPVKQGGKAQPPVPSTHVLAALHGSSSLGAAAQPWPHGAAPIGLHHALAALGGGSEVQSMQHPQPEPSLLSSSASASAGFMPLFGLSLPSFQGLTTSVDWSMPSSTPASASFGSPAPQLPTAFAAAPPLLLVQGPQAPAGQPLGQAVPRPVAAAAGFGGSFSPSDASSIESSDADDLLAGLHAHAGRLLPSGASVAAGMLAGGHATIGPYVPVGPVAACPPVAAAAADADSIDDVLRLQPWLQE</sequence>
<keyword evidence="1" id="KW-0677">Repeat</keyword>
<dbReference type="Pfam" id="PF12796">
    <property type="entry name" value="Ank_2"/>
    <property type="match status" value="8"/>
</dbReference>
<feature type="compositionally biased region" description="Low complexity" evidence="4">
    <location>
        <begin position="169"/>
        <end position="180"/>
    </location>
</feature>
<feature type="repeat" description="ANK" evidence="3">
    <location>
        <begin position="1418"/>
        <end position="1450"/>
    </location>
</feature>
<evidence type="ECO:0000313" key="6">
    <source>
        <dbReference type="Proteomes" id="UP000239899"/>
    </source>
</evidence>
<feature type="compositionally biased region" description="Low complexity" evidence="4">
    <location>
        <begin position="1727"/>
        <end position="1737"/>
    </location>
</feature>
<feature type="compositionally biased region" description="Gly residues" evidence="4">
    <location>
        <begin position="1626"/>
        <end position="1641"/>
    </location>
</feature>
<feature type="repeat" description="ANK" evidence="3">
    <location>
        <begin position="1517"/>
        <end position="1549"/>
    </location>
</feature>
<feature type="repeat" description="ANK" evidence="3">
    <location>
        <begin position="1385"/>
        <end position="1417"/>
    </location>
</feature>
<dbReference type="PRINTS" id="PR01415">
    <property type="entry name" value="ANKYRIN"/>
</dbReference>
<feature type="compositionally biased region" description="Basic residues" evidence="4">
    <location>
        <begin position="150"/>
        <end position="159"/>
    </location>
</feature>
<name>A0A2P6TXX0_CHLSO</name>